<dbReference type="SMART" id="SM00065">
    <property type="entry name" value="GAF"/>
    <property type="match status" value="1"/>
</dbReference>
<dbReference type="NCBIfam" id="TIGR00277">
    <property type="entry name" value="HDIG"/>
    <property type="match status" value="1"/>
</dbReference>
<dbReference type="Gene3D" id="3.30.450.40">
    <property type="match status" value="1"/>
</dbReference>
<evidence type="ECO:0000259" key="1">
    <source>
        <dbReference type="PROSITE" id="PS51832"/>
    </source>
</evidence>
<name>A0A7C4RN45_9BACT</name>
<dbReference type="InterPro" id="IPR006675">
    <property type="entry name" value="HDIG_dom"/>
</dbReference>
<dbReference type="InterPro" id="IPR003018">
    <property type="entry name" value="GAF"/>
</dbReference>
<dbReference type="EMBL" id="DSUH01000151">
    <property type="protein sequence ID" value="HGU32495.1"/>
    <property type="molecule type" value="Genomic_DNA"/>
</dbReference>
<reference evidence="2" key="1">
    <citation type="journal article" date="2020" name="mSystems">
        <title>Genome- and Community-Level Interaction Insights into Carbon Utilization and Element Cycling Functions of Hydrothermarchaeota in Hydrothermal Sediment.</title>
        <authorList>
            <person name="Zhou Z."/>
            <person name="Liu Y."/>
            <person name="Xu W."/>
            <person name="Pan J."/>
            <person name="Luo Z.H."/>
            <person name="Li M."/>
        </authorList>
    </citation>
    <scope>NUCLEOTIDE SEQUENCE [LARGE SCALE GENOMIC DNA]</scope>
    <source>
        <strain evidence="2">SpSt-477</strain>
    </source>
</reference>
<feature type="domain" description="HD-GYP" evidence="1">
    <location>
        <begin position="349"/>
        <end position="544"/>
    </location>
</feature>
<dbReference type="InterPro" id="IPR029016">
    <property type="entry name" value="GAF-like_dom_sf"/>
</dbReference>
<dbReference type="PROSITE" id="PS51832">
    <property type="entry name" value="HD_GYP"/>
    <property type="match status" value="1"/>
</dbReference>
<dbReference type="CDD" id="cd00077">
    <property type="entry name" value="HDc"/>
    <property type="match status" value="1"/>
</dbReference>
<comment type="caution">
    <text evidence="2">The sequence shown here is derived from an EMBL/GenBank/DDBJ whole genome shotgun (WGS) entry which is preliminary data.</text>
</comment>
<dbReference type="Pfam" id="PF13487">
    <property type="entry name" value="HD_5"/>
    <property type="match status" value="1"/>
</dbReference>
<accession>A0A7C4RN45</accession>
<dbReference type="PANTHER" id="PTHR43155:SF2">
    <property type="entry name" value="CYCLIC DI-GMP PHOSPHODIESTERASE PA4108"/>
    <property type="match status" value="1"/>
</dbReference>
<dbReference type="PANTHER" id="PTHR43155">
    <property type="entry name" value="CYCLIC DI-GMP PHOSPHODIESTERASE PA4108-RELATED"/>
    <property type="match status" value="1"/>
</dbReference>
<gene>
    <name evidence="2" type="ORF">ENS29_06540</name>
</gene>
<evidence type="ECO:0000313" key="2">
    <source>
        <dbReference type="EMBL" id="HGU32495.1"/>
    </source>
</evidence>
<proteinExistence type="predicted"/>
<dbReference type="SMART" id="SM00471">
    <property type="entry name" value="HDc"/>
    <property type="match status" value="1"/>
</dbReference>
<dbReference type="InterPro" id="IPR003607">
    <property type="entry name" value="HD/PDEase_dom"/>
</dbReference>
<dbReference type="Gene3D" id="1.10.3210.10">
    <property type="entry name" value="Hypothetical protein af1432"/>
    <property type="match status" value="1"/>
</dbReference>
<sequence length="564" mass="62870">MRRMFSTAESTPSSTGCCWLENPTKFGCSDPMTAMNDRLTQVLLETNRSIDAGADVLEAMDVLGRRMSEVLSAGGSLLLQVSLFPVAVRPLRRQGIASREIGEWIERMSVRILDCISEEPIPLTIEDEVGNRHPCIVVPVVQHTGQWVVLLVVDVPDRLDCDDCCLALRSVFGTYGTALRVAWRYSRYFDVFRNVSAAIHAEEKTETILHTIVRQASEAMAAKGCIFWIVDDDRCCIQHLAMHGFSYTSLASVDYETLCRLFRPNGDGLVLIEDARYESRIPDLERLGKKRVRSILGVPVSIVDGCRGILAVYFGQAKTPVPREIDFLKALSEQGALALQRAMRYDRNMLETFRQTIEGLALAIEAKDATTHGHSQKVATFCRATALEMGLGEKQAEMLYRAGLLHDIGKIGIQDRHLGKLGALNAREFAAIQKHPQIGASILQPLTFLDDIVPLVKYHHERFDGSGYPEGLHGEAIPLGARILAACDCFETMISGRIFIESVSLPEAIEKLRQMAGKTLDPAVVDALIRVIEHHPEDIHLSRDALDVQPPETPDWFRHFQQIF</sequence>
<dbReference type="SUPFAM" id="SSF109604">
    <property type="entry name" value="HD-domain/PDEase-like"/>
    <property type="match status" value="1"/>
</dbReference>
<dbReference type="Pfam" id="PF13185">
    <property type="entry name" value="GAF_2"/>
    <property type="match status" value="1"/>
</dbReference>
<dbReference type="AlphaFoldDB" id="A0A7C4RN45"/>
<protein>
    <submittedName>
        <fullName evidence="2">HD domain-containing protein</fullName>
    </submittedName>
</protein>
<dbReference type="InterPro" id="IPR037522">
    <property type="entry name" value="HD_GYP_dom"/>
</dbReference>
<dbReference type="SUPFAM" id="SSF55781">
    <property type="entry name" value="GAF domain-like"/>
    <property type="match status" value="1"/>
</dbReference>
<organism evidence="2">
    <name type="scientific">Desulfatirhabdium butyrativorans</name>
    <dbReference type="NCBI Taxonomy" id="340467"/>
    <lineage>
        <taxon>Bacteria</taxon>
        <taxon>Pseudomonadati</taxon>
        <taxon>Thermodesulfobacteriota</taxon>
        <taxon>Desulfobacteria</taxon>
        <taxon>Desulfobacterales</taxon>
        <taxon>Desulfatirhabdiaceae</taxon>
        <taxon>Desulfatirhabdium</taxon>
    </lineage>
</organism>